<reference evidence="1 2" key="1">
    <citation type="submission" date="2018-07" db="EMBL/GenBank/DDBJ databases">
        <title>Complete genome sequencing of Ornithinimicrobium sp. AMA3305.</title>
        <authorList>
            <person name="Bae J.-W."/>
        </authorList>
    </citation>
    <scope>NUCLEOTIDE SEQUENCE [LARGE SCALE GENOMIC DNA]</scope>
    <source>
        <strain evidence="1 2">AMA3305</strain>
    </source>
</reference>
<evidence type="ECO:0000313" key="2">
    <source>
        <dbReference type="Proteomes" id="UP000253790"/>
    </source>
</evidence>
<organism evidence="1 2">
    <name type="scientific">Ornithinimicrobium avium</name>
    <dbReference type="NCBI Taxonomy" id="2283195"/>
    <lineage>
        <taxon>Bacteria</taxon>
        <taxon>Bacillati</taxon>
        <taxon>Actinomycetota</taxon>
        <taxon>Actinomycetes</taxon>
        <taxon>Micrococcales</taxon>
        <taxon>Ornithinimicrobiaceae</taxon>
        <taxon>Ornithinimicrobium</taxon>
    </lineage>
</organism>
<dbReference type="EMBL" id="CP031229">
    <property type="protein sequence ID" value="AXH95465.1"/>
    <property type="molecule type" value="Genomic_DNA"/>
</dbReference>
<dbReference type="Proteomes" id="UP000253790">
    <property type="component" value="Chromosome"/>
</dbReference>
<keyword evidence="2" id="KW-1185">Reference proteome</keyword>
<protein>
    <submittedName>
        <fullName evidence="1">Uncharacterized protein</fullName>
    </submittedName>
</protein>
<dbReference type="KEGG" id="orn:DV701_04365"/>
<accession>A0A345NKA7</accession>
<evidence type="ECO:0000313" key="1">
    <source>
        <dbReference type="EMBL" id="AXH95465.1"/>
    </source>
</evidence>
<dbReference type="AlphaFoldDB" id="A0A345NKA7"/>
<name>A0A345NKA7_9MICO</name>
<sequence>MLRELLNRLLPERQEGSSAPESSDRSLSLREFNIAHAAPLEEMLGVDGLTPVDPHLPTQIPGELEMQLWISAYLQQCPDMFDEGTLDFLSPYLRAQEQLWTRASEVAERSAQTAAHRIRSANDEHLQIAKTRLAQLEVVRADTIRLLAQLNATLNPEGPRIS</sequence>
<gene>
    <name evidence="1" type="ORF">DV701_04365</name>
</gene>
<proteinExistence type="predicted"/>
<dbReference type="RefSeq" id="WP_114927230.1">
    <property type="nucleotide sequence ID" value="NZ_CP031229.1"/>
</dbReference>